<evidence type="ECO:0008006" key="3">
    <source>
        <dbReference type="Google" id="ProtNLM"/>
    </source>
</evidence>
<keyword evidence="2" id="KW-1185">Reference proteome</keyword>
<dbReference type="EMBL" id="BMLI01000002">
    <property type="protein sequence ID" value="GGN05730.1"/>
    <property type="molecule type" value="Genomic_DNA"/>
</dbReference>
<dbReference type="InterPro" id="IPR014917">
    <property type="entry name" value="DUF1800"/>
</dbReference>
<gene>
    <name evidence="1" type="ORF">GCM10010967_46160</name>
</gene>
<dbReference type="RefSeq" id="WP_019941237.1">
    <property type="nucleotide sequence ID" value="NZ_BMLI01000002.1"/>
</dbReference>
<dbReference type="Proteomes" id="UP000632339">
    <property type="component" value="Unassembled WGS sequence"/>
</dbReference>
<evidence type="ECO:0000313" key="1">
    <source>
        <dbReference type="EMBL" id="GGN05730.1"/>
    </source>
</evidence>
<reference evidence="2" key="1">
    <citation type="journal article" date="2019" name="Int. J. Syst. Evol. Microbiol.">
        <title>The Global Catalogue of Microorganisms (GCM) 10K type strain sequencing project: providing services to taxonomists for standard genome sequencing and annotation.</title>
        <authorList>
            <consortium name="The Broad Institute Genomics Platform"/>
            <consortium name="The Broad Institute Genome Sequencing Center for Infectious Disease"/>
            <person name="Wu L."/>
            <person name="Ma J."/>
        </authorList>
    </citation>
    <scope>NUCLEOTIDE SEQUENCE [LARGE SCALE GENOMIC DNA]</scope>
    <source>
        <strain evidence="2">CGMCC 1.6375</strain>
    </source>
</reference>
<proteinExistence type="predicted"/>
<evidence type="ECO:0000313" key="2">
    <source>
        <dbReference type="Proteomes" id="UP000632339"/>
    </source>
</evidence>
<comment type="caution">
    <text evidence="1">The sequence shown here is derived from an EMBL/GenBank/DDBJ whole genome shotgun (WGS) entry which is preliminary data.</text>
</comment>
<protein>
    <recommendedName>
        <fullName evidence="3">DUF1800 domain-containing protein</fullName>
    </recommendedName>
</protein>
<accession>A0ABQ2IFD5</accession>
<sequence length="544" mass="62316">MAYLDPYTAPLTASKAAHLLRRATFGPTKSEIAAFTGLNPGAAVDQLFANVSFTASPPPPIDLTNTSPNYQKPLTSFPFISSKSGEHSVHLRYWWVGLMLLQNGKPSVLEKITAFWQNHFVVSQNVMADYRYMYRYLKFLRDNSLGNFKTMTIGITKDPAMLIYQNGHGNNKEHPNENYARELQELFTVGQHDYYGNPNYTEEDVKAASKVLTGWMVTNYYVHGTSDFTSYFSKNYHETSNKTFSSKYGGITIQGRTDDTAGDVEMNELIDMLLRHPETPKHICRKLYRWYVNQNVTQDIENNVIIPLAAFFASPENNYNIKPVLEKLLKSQIFFDDQNVGAIIKSPMEYMIGMGRYFEQPLPDLMTDTPAYINYVRYFLWGMGGMNLEILTQPLVFGYPPYYQTGYSKNWINGSTITARRGNSDSMIFPNLVIKPGYTLGIDFLKWIQEIQPNFNNTAASPALTPDEILAKFTENLFALELTTAQKNHLIDVVFMNNLPRIEWRYELNAYRTSPTNINAQNAVRNRCAGLMRYMIRMAEYEVF</sequence>
<dbReference type="Pfam" id="PF08811">
    <property type="entry name" value="DUF1800"/>
    <property type="match status" value="1"/>
</dbReference>
<name>A0ABQ2IFD5_9BACT</name>
<organism evidence="1 2">
    <name type="scientific">Dyadobacter beijingensis</name>
    <dbReference type="NCBI Taxonomy" id="365489"/>
    <lineage>
        <taxon>Bacteria</taxon>
        <taxon>Pseudomonadati</taxon>
        <taxon>Bacteroidota</taxon>
        <taxon>Cytophagia</taxon>
        <taxon>Cytophagales</taxon>
        <taxon>Spirosomataceae</taxon>
        <taxon>Dyadobacter</taxon>
    </lineage>
</organism>